<evidence type="ECO:0000259" key="1">
    <source>
        <dbReference type="Pfam" id="PF09339"/>
    </source>
</evidence>
<evidence type="ECO:0000313" key="2">
    <source>
        <dbReference type="EMBL" id="CAA9475321.1"/>
    </source>
</evidence>
<dbReference type="GO" id="GO:0006355">
    <property type="term" value="P:regulation of DNA-templated transcription"/>
    <property type="evidence" value="ECO:0007669"/>
    <property type="project" value="InterPro"/>
</dbReference>
<protein>
    <recommendedName>
        <fullName evidence="1">HTH iclR-type domain-containing protein</fullName>
    </recommendedName>
</protein>
<dbReference type="EMBL" id="CADCVO010000114">
    <property type="protein sequence ID" value="CAA9475321.1"/>
    <property type="molecule type" value="Genomic_DNA"/>
</dbReference>
<name>A0A6J4RKX5_9ACTN</name>
<dbReference type="Pfam" id="PF09339">
    <property type="entry name" value="HTH_IclR"/>
    <property type="match status" value="1"/>
</dbReference>
<dbReference type="InterPro" id="IPR005471">
    <property type="entry name" value="Tscrpt_reg_IclR_N"/>
</dbReference>
<organism evidence="2">
    <name type="scientific">uncultured Solirubrobacteraceae bacterium</name>
    <dbReference type="NCBI Taxonomy" id="1162706"/>
    <lineage>
        <taxon>Bacteria</taxon>
        <taxon>Bacillati</taxon>
        <taxon>Actinomycetota</taxon>
        <taxon>Thermoleophilia</taxon>
        <taxon>Solirubrobacterales</taxon>
        <taxon>Solirubrobacteraceae</taxon>
        <taxon>environmental samples</taxon>
    </lineage>
</organism>
<reference evidence="2" key="1">
    <citation type="submission" date="2020-02" db="EMBL/GenBank/DDBJ databases">
        <authorList>
            <person name="Meier V. D."/>
        </authorList>
    </citation>
    <scope>NUCLEOTIDE SEQUENCE</scope>
    <source>
        <strain evidence="2">AVDCRST_MAG13</strain>
    </source>
</reference>
<feature type="domain" description="HTH iclR-type" evidence="1">
    <location>
        <begin position="5"/>
        <end position="36"/>
    </location>
</feature>
<dbReference type="AlphaFoldDB" id="A0A6J4RKX5"/>
<proteinExistence type="predicted"/>
<gene>
    <name evidence="2" type="ORF">AVDCRST_MAG13-768</name>
</gene>
<dbReference type="GO" id="GO:0003677">
    <property type="term" value="F:DNA binding"/>
    <property type="evidence" value="ECO:0007669"/>
    <property type="project" value="InterPro"/>
</dbReference>
<accession>A0A6J4RKX5</accession>
<sequence length="131" mass="14336">MRLATVTEVQQRFGMARSKAYGRLQGLVELGLVRHEGGVPGSGVYLATRQGLAMVELELAPATVSLGSLRHDLALAGVAAEIETSRLGGDLLTERELRAYRERTGDERFRPQLRSRRGGATSRHWPDLALV</sequence>
<feature type="non-terminal residue" evidence="2">
    <location>
        <position position="131"/>
    </location>
</feature>